<organism evidence="2 3">
    <name type="scientific">Gigaspora margarita</name>
    <dbReference type="NCBI Taxonomy" id="4874"/>
    <lineage>
        <taxon>Eukaryota</taxon>
        <taxon>Fungi</taxon>
        <taxon>Fungi incertae sedis</taxon>
        <taxon>Mucoromycota</taxon>
        <taxon>Glomeromycotina</taxon>
        <taxon>Glomeromycetes</taxon>
        <taxon>Diversisporales</taxon>
        <taxon>Gigasporaceae</taxon>
        <taxon>Gigaspora</taxon>
    </lineage>
</organism>
<gene>
    <name evidence="2" type="ORF">F8M41_000429</name>
</gene>
<evidence type="ECO:0000313" key="3">
    <source>
        <dbReference type="Proteomes" id="UP000439903"/>
    </source>
</evidence>
<feature type="chain" id="PRO_5034803954" evidence="1">
    <location>
        <begin position="22"/>
        <end position="305"/>
    </location>
</feature>
<evidence type="ECO:0000313" key="2">
    <source>
        <dbReference type="EMBL" id="KAF0461396.1"/>
    </source>
</evidence>
<keyword evidence="1" id="KW-0732">Signal</keyword>
<dbReference type="AlphaFoldDB" id="A0A8H3XHP6"/>
<feature type="signal peptide" evidence="1">
    <location>
        <begin position="1"/>
        <end position="21"/>
    </location>
</feature>
<keyword evidence="3" id="KW-1185">Reference proteome</keyword>
<sequence>MYSKLWYLAIFIILFINTNLATETHGAKKTEFIQRELDIDKSDTPKNILVGSILGGNIISSWNFTATSTLYRSIPQIIIDNFVYPEAKKLFFNENDIKSWANGMRRINHKYTEHFNNYLQAFKEIKPDLFFCDYIGNNACFDLASKLKKPVVGFISGTIYFTPPPPIRSDPIMGRGCHVSMENESFYNRFICAVVQPLRAIWTFQDSLNNINAKRAEVGVCKYHDFRGRTDTLFLLDNFFGFEVPTAWPPLHQEIGPILPDTFPNLSSDLDLFLSTHLEQCTLLLDLIYSLLQKIMLSFYNPLSN</sequence>
<dbReference type="SUPFAM" id="SSF53756">
    <property type="entry name" value="UDP-Glycosyltransferase/glycogen phosphorylase"/>
    <property type="match status" value="1"/>
</dbReference>
<dbReference type="OrthoDB" id="5835829at2759"/>
<proteinExistence type="predicted"/>
<dbReference type="Proteomes" id="UP000439903">
    <property type="component" value="Unassembled WGS sequence"/>
</dbReference>
<evidence type="ECO:0000256" key="1">
    <source>
        <dbReference type="SAM" id="SignalP"/>
    </source>
</evidence>
<keyword evidence="2" id="KW-0808">Transferase</keyword>
<reference evidence="2 3" key="1">
    <citation type="journal article" date="2019" name="Environ. Microbiol.">
        <title>At the nexus of three kingdoms: the genome of the mycorrhizal fungus Gigaspora margarita provides insights into plant, endobacterial and fungal interactions.</title>
        <authorList>
            <person name="Venice F."/>
            <person name="Ghignone S."/>
            <person name="Salvioli di Fossalunga A."/>
            <person name="Amselem J."/>
            <person name="Novero M."/>
            <person name="Xianan X."/>
            <person name="Sedzielewska Toro K."/>
            <person name="Morin E."/>
            <person name="Lipzen A."/>
            <person name="Grigoriev I.V."/>
            <person name="Henrissat B."/>
            <person name="Martin F.M."/>
            <person name="Bonfante P."/>
        </authorList>
    </citation>
    <scope>NUCLEOTIDE SEQUENCE [LARGE SCALE GENOMIC DNA]</scope>
    <source>
        <strain evidence="2 3">BEG34</strain>
    </source>
</reference>
<name>A0A8H3XHP6_GIGMA</name>
<comment type="caution">
    <text evidence="2">The sequence shown here is derived from an EMBL/GenBank/DDBJ whole genome shotgun (WGS) entry which is preliminary data.</text>
</comment>
<accession>A0A8H3XHP6</accession>
<protein>
    <submittedName>
        <fullName evidence="2">UDP-Glycosyltransferase/glycogen phosphorylase</fullName>
    </submittedName>
</protein>
<dbReference type="GO" id="GO:0016740">
    <property type="term" value="F:transferase activity"/>
    <property type="evidence" value="ECO:0007669"/>
    <property type="project" value="UniProtKB-KW"/>
</dbReference>
<dbReference type="EMBL" id="WTPW01001027">
    <property type="protein sequence ID" value="KAF0461396.1"/>
    <property type="molecule type" value="Genomic_DNA"/>
</dbReference>